<proteinExistence type="inferred from homology"/>
<dbReference type="PANTHER" id="PTHR13528:SF2">
    <property type="entry name" value="LARGE RIBOSOMAL SUBUNIT PROTEIN BL28M"/>
    <property type="match status" value="1"/>
</dbReference>
<evidence type="ECO:0000256" key="1">
    <source>
        <dbReference type="ARBA" id="ARBA00008760"/>
    </source>
</evidence>
<reference evidence="7" key="1">
    <citation type="submission" date="2025-08" db="UniProtKB">
        <authorList>
            <consortium name="RefSeq"/>
        </authorList>
    </citation>
    <scope>IDENTIFICATION</scope>
</reference>
<dbReference type="InterPro" id="IPR026569">
    <property type="entry name" value="Ribosomal_bL28"/>
</dbReference>
<dbReference type="OrthoDB" id="361870at2759"/>
<dbReference type="CTD" id="10573"/>
<dbReference type="AlphaFoldDB" id="A0A6P3Y4V4"/>
<accession>A0A6P3Y4V4</accession>
<organism evidence="6 7">
    <name type="scientific">Dinoponera quadriceps</name>
    <name type="common">South American ant</name>
    <dbReference type="NCBI Taxonomy" id="609295"/>
    <lineage>
        <taxon>Eukaryota</taxon>
        <taxon>Metazoa</taxon>
        <taxon>Ecdysozoa</taxon>
        <taxon>Arthropoda</taxon>
        <taxon>Hexapoda</taxon>
        <taxon>Insecta</taxon>
        <taxon>Pterygota</taxon>
        <taxon>Neoptera</taxon>
        <taxon>Endopterygota</taxon>
        <taxon>Hymenoptera</taxon>
        <taxon>Apocrita</taxon>
        <taxon>Aculeata</taxon>
        <taxon>Formicoidea</taxon>
        <taxon>Formicidae</taxon>
        <taxon>Ponerinae</taxon>
        <taxon>Ponerini</taxon>
        <taxon>Dinoponera</taxon>
    </lineage>
</organism>
<dbReference type="Proteomes" id="UP000515204">
    <property type="component" value="Unplaced"/>
</dbReference>
<dbReference type="PANTHER" id="PTHR13528">
    <property type="entry name" value="39S RIBOSOMAL PROTEIN L28, MITOCHONDRIAL"/>
    <property type="match status" value="1"/>
</dbReference>
<evidence type="ECO:0000313" key="6">
    <source>
        <dbReference type="Proteomes" id="UP000515204"/>
    </source>
</evidence>
<comment type="similarity">
    <text evidence="1">Belongs to the bacterial ribosomal protein bL28 family.</text>
</comment>
<keyword evidence="6" id="KW-1185">Reference proteome</keyword>
<dbReference type="KEGG" id="dqu:106749800"/>
<sequence length="278" mass="32712">MQKNIEIGKKLYYLKKPKLWDKGIGAKLPEAYKKFWKEWKTPPSAVHYIEKKGKYERKDETEEVFPVQNIPIPLLKCKEVHTGIWGGENIIQGFQKKGKFKRKVAHFWMPSVMRSVVYSEVLNEYMRVVITFRLVRLIHENYGFDHYLLKTPACDLQSKLALKIKRKILITLANKTLYPDDPEKREEVYSKYQQYLSAYTKEEIEWYGLTLEEAIKKYLRLTATTTVPLKIQYRSELIAKLKENKIKEAEGVDVVSPAETDPSWVTKLNPFSKSSKRD</sequence>
<evidence type="ECO:0000256" key="3">
    <source>
        <dbReference type="ARBA" id="ARBA00023274"/>
    </source>
</evidence>
<dbReference type="RefSeq" id="XP_014485134.1">
    <property type="nucleotide sequence ID" value="XM_014629648.1"/>
</dbReference>
<dbReference type="SUPFAM" id="SSF143800">
    <property type="entry name" value="L28p-like"/>
    <property type="match status" value="1"/>
</dbReference>
<evidence type="ECO:0000256" key="4">
    <source>
        <dbReference type="ARBA" id="ARBA00035269"/>
    </source>
</evidence>
<name>A0A6P3Y4V4_DINQU</name>
<evidence type="ECO:0000313" key="7">
    <source>
        <dbReference type="RefSeq" id="XP_014485134.1"/>
    </source>
</evidence>
<dbReference type="InterPro" id="IPR034704">
    <property type="entry name" value="Ribosomal_bL28/bL31-like_sf"/>
</dbReference>
<dbReference type="GeneID" id="106749800"/>
<evidence type="ECO:0000256" key="2">
    <source>
        <dbReference type="ARBA" id="ARBA00022980"/>
    </source>
</evidence>
<gene>
    <name evidence="7" type="primary">LOC106749800</name>
</gene>
<evidence type="ECO:0000256" key="5">
    <source>
        <dbReference type="ARBA" id="ARBA00035538"/>
    </source>
</evidence>
<protein>
    <recommendedName>
        <fullName evidence="4">Large ribosomal subunit protein bL28m</fullName>
    </recommendedName>
    <alternativeName>
        <fullName evidence="5">39S ribosomal protein L28, mitochondrial</fullName>
    </alternativeName>
</protein>
<dbReference type="GO" id="GO:0003735">
    <property type="term" value="F:structural constituent of ribosome"/>
    <property type="evidence" value="ECO:0007669"/>
    <property type="project" value="InterPro"/>
</dbReference>
<keyword evidence="3" id="KW-0687">Ribonucleoprotein</keyword>
<dbReference type="GO" id="GO:0005762">
    <property type="term" value="C:mitochondrial large ribosomal subunit"/>
    <property type="evidence" value="ECO:0007669"/>
    <property type="project" value="TreeGrafter"/>
</dbReference>
<keyword evidence="2 7" id="KW-0689">Ribosomal protein</keyword>